<dbReference type="OrthoDB" id="6089543at2"/>
<dbReference type="KEGG" id="mars:A8C75_16895"/>
<organism evidence="1 2">
    <name type="scientific">Marinobacterium aestuarii</name>
    <dbReference type="NCBI Taxonomy" id="1821621"/>
    <lineage>
        <taxon>Bacteria</taxon>
        <taxon>Pseudomonadati</taxon>
        <taxon>Pseudomonadota</taxon>
        <taxon>Gammaproteobacteria</taxon>
        <taxon>Oceanospirillales</taxon>
        <taxon>Oceanospirillaceae</taxon>
        <taxon>Marinobacterium</taxon>
    </lineage>
</organism>
<dbReference type="RefSeq" id="WP_067385109.1">
    <property type="nucleotide sequence ID" value="NZ_CP015839.1"/>
</dbReference>
<keyword evidence="2" id="KW-1185">Reference proteome</keyword>
<gene>
    <name evidence="1" type="ORF">A8C75_16895</name>
</gene>
<protein>
    <submittedName>
        <fullName evidence="1">Uncharacterized protein</fullName>
    </submittedName>
</protein>
<evidence type="ECO:0000313" key="2">
    <source>
        <dbReference type="Proteomes" id="UP000078070"/>
    </source>
</evidence>
<evidence type="ECO:0000313" key="1">
    <source>
        <dbReference type="EMBL" id="ANG63982.1"/>
    </source>
</evidence>
<reference evidence="2" key="1">
    <citation type="submission" date="2016-05" db="EMBL/GenBank/DDBJ databases">
        <authorList>
            <person name="Baek K."/>
            <person name="Yang S.-J."/>
        </authorList>
    </citation>
    <scope>NUCLEOTIDE SEQUENCE [LARGE SCALE GENOMIC DNA]</scope>
    <source>
        <strain evidence="2">ST58-10</strain>
    </source>
</reference>
<name>A0A1A9F1K8_9GAMM</name>
<sequence length="65" mass="7438">MQIKEQIRKIAVLDVDGESFEVDGHYRGHARKASWYTVTRASTRKVHADHLASFPSCETIRSLTH</sequence>
<dbReference type="STRING" id="1821621.A8C75_16895"/>
<dbReference type="EMBL" id="CP015839">
    <property type="protein sequence ID" value="ANG63982.1"/>
    <property type="molecule type" value="Genomic_DNA"/>
</dbReference>
<accession>A0A1A9F1K8</accession>
<dbReference type="Proteomes" id="UP000078070">
    <property type="component" value="Chromosome"/>
</dbReference>
<proteinExistence type="predicted"/>
<reference evidence="1 2" key="2">
    <citation type="journal article" date="2018" name="Int. J. Syst. Evol. Microbiol.">
        <title>Marinobacterium aestuarii sp. nov., a benzene-degrading marine bacterium isolated from estuary sediment.</title>
        <authorList>
            <person name="Bae S.S."/>
            <person name="Jung J."/>
            <person name="Chung D."/>
            <person name="Baek K."/>
        </authorList>
    </citation>
    <scope>NUCLEOTIDE SEQUENCE [LARGE SCALE GENOMIC DNA]</scope>
    <source>
        <strain evidence="1 2">ST58-10</strain>
    </source>
</reference>
<dbReference type="AlphaFoldDB" id="A0A1A9F1K8"/>